<dbReference type="Proteomes" id="UP000696485">
    <property type="component" value="Unassembled WGS sequence"/>
</dbReference>
<name>A0A9P5S8Y0_9FUNG</name>
<dbReference type="SUPFAM" id="SSF81901">
    <property type="entry name" value="HCP-like"/>
    <property type="match status" value="1"/>
</dbReference>
<feature type="non-terminal residue" evidence="3">
    <location>
        <position position="175"/>
    </location>
</feature>
<proteinExistence type="inferred from homology"/>
<keyword evidence="4" id="KW-1185">Reference proteome</keyword>
<dbReference type="AlphaFoldDB" id="A0A9P5S8Y0"/>
<evidence type="ECO:0000313" key="3">
    <source>
        <dbReference type="EMBL" id="KAF9319263.1"/>
    </source>
</evidence>
<reference evidence="3" key="1">
    <citation type="journal article" date="2020" name="Fungal Divers.">
        <title>Resolving the Mortierellaceae phylogeny through synthesis of multi-gene phylogenetics and phylogenomics.</title>
        <authorList>
            <person name="Vandepol N."/>
            <person name="Liber J."/>
            <person name="Desiro A."/>
            <person name="Na H."/>
            <person name="Kennedy M."/>
            <person name="Barry K."/>
            <person name="Grigoriev I.V."/>
            <person name="Miller A.N."/>
            <person name="O'Donnell K."/>
            <person name="Stajich J.E."/>
            <person name="Bonito G."/>
        </authorList>
    </citation>
    <scope>NUCLEOTIDE SEQUENCE</scope>
    <source>
        <strain evidence="3">NVP1</strain>
    </source>
</reference>
<protein>
    <recommendedName>
        <fullName evidence="5">HCP-like protein</fullName>
    </recommendedName>
</protein>
<accession>A0A9P5S8Y0</accession>
<dbReference type="SMART" id="SM00671">
    <property type="entry name" value="SEL1"/>
    <property type="match status" value="2"/>
</dbReference>
<dbReference type="InterPro" id="IPR011990">
    <property type="entry name" value="TPR-like_helical_dom_sf"/>
</dbReference>
<organism evidence="3 4">
    <name type="scientific">Podila minutissima</name>
    <dbReference type="NCBI Taxonomy" id="64525"/>
    <lineage>
        <taxon>Eukaryota</taxon>
        <taxon>Fungi</taxon>
        <taxon>Fungi incertae sedis</taxon>
        <taxon>Mucoromycota</taxon>
        <taxon>Mortierellomycotina</taxon>
        <taxon>Mortierellomycetes</taxon>
        <taxon>Mortierellales</taxon>
        <taxon>Mortierellaceae</taxon>
        <taxon>Podila</taxon>
    </lineage>
</organism>
<gene>
    <name evidence="3" type="ORF">BG006_003016</name>
</gene>
<feature type="compositionally biased region" description="Low complexity" evidence="2">
    <location>
        <begin position="1"/>
        <end position="15"/>
    </location>
</feature>
<dbReference type="PANTHER" id="PTHR11102">
    <property type="entry name" value="SEL-1-LIKE PROTEIN"/>
    <property type="match status" value="1"/>
</dbReference>
<feature type="region of interest" description="Disordered" evidence="2">
    <location>
        <begin position="1"/>
        <end position="23"/>
    </location>
</feature>
<dbReference type="InterPro" id="IPR050767">
    <property type="entry name" value="Sel1_AlgK"/>
</dbReference>
<evidence type="ECO:0008006" key="5">
    <source>
        <dbReference type="Google" id="ProtNLM"/>
    </source>
</evidence>
<comment type="caution">
    <text evidence="3">The sequence shown here is derived from an EMBL/GenBank/DDBJ whole genome shotgun (WGS) entry which is preliminary data.</text>
</comment>
<dbReference type="InterPro" id="IPR006597">
    <property type="entry name" value="Sel1-like"/>
</dbReference>
<sequence>MESFKSSTSSSVTTVDGNQVQRTKAAPQNLDAAWCGHTPPSSQLLARAPQFVVGAPQFTYEELASGDSSQGHATTEYDLGVMYDDGIGVSQDYSKAMEWYLISANQGHAAAQNNLGSMYHDGKGVSQDYSEALVLYLRSAIQGHAAAQNNLGDMYCDGKYCDGKGVQQDYSKAME</sequence>
<dbReference type="Gene3D" id="1.25.40.10">
    <property type="entry name" value="Tetratricopeptide repeat domain"/>
    <property type="match status" value="1"/>
</dbReference>
<evidence type="ECO:0000313" key="4">
    <source>
        <dbReference type="Proteomes" id="UP000696485"/>
    </source>
</evidence>
<dbReference type="PANTHER" id="PTHR11102:SF160">
    <property type="entry name" value="ERAD-ASSOCIATED E3 UBIQUITIN-PROTEIN LIGASE COMPONENT HRD3"/>
    <property type="match status" value="1"/>
</dbReference>
<evidence type="ECO:0000256" key="1">
    <source>
        <dbReference type="ARBA" id="ARBA00038101"/>
    </source>
</evidence>
<evidence type="ECO:0000256" key="2">
    <source>
        <dbReference type="SAM" id="MobiDB-lite"/>
    </source>
</evidence>
<comment type="similarity">
    <text evidence="1">Belongs to the sel-1 family.</text>
</comment>
<dbReference type="Pfam" id="PF08238">
    <property type="entry name" value="Sel1"/>
    <property type="match status" value="3"/>
</dbReference>
<dbReference type="EMBL" id="JAAAUY010001775">
    <property type="protein sequence ID" value="KAF9319263.1"/>
    <property type="molecule type" value="Genomic_DNA"/>
</dbReference>